<dbReference type="GO" id="GO:0003676">
    <property type="term" value="F:nucleic acid binding"/>
    <property type="evidence" value="ECO:0007669"/>
    <property type="project" value="InterPro"/>
</dbReference>
<dbReference type="InterPro" id="IPR043784">
    <property type="entry name" value="DUF5726"/>
</dbReference>
<dbReference type="InterPro" id="IPR041588">
    <property type="entry name" value="Integrase_H2C2"/>
</dbReference>
<dbReference type="PANTHER" id="PTHR37984">
    <property type="entry name" value="PROTEIN CBG26694"/>
    <property type="match status" value="1"/>
</dbReference>
<evidence type="ECO:0000259" key="8">
    <source>
        <dbReference type="PROSITE" id="PS50994"/>
    </source>
</evidence>
<dbReference type="CTD" id="36336754"/>
<organism evidence="9 10">
    <name type="scientific">Echinococcus granulosus</name>
    <name type="common">Hydatid tapeworm</name>
    <dbReference type="NCBI Taxonomy" id="6210"/>
    <lineage>
        <taxon>Eukaryota</taxon>
        <taxon>Metazoa</taxon>
        <taxon>Spiralia</taxon>
        <taxon>Lophotrochozoa</taxon>
        <taxon>Platyhelminthes</taxon>
        <taxon>Cestoda</taxon>
        <taxon>Eucestoda</taxon>
        <taxon>Cyclophyllidea</taxon>
        <taxon>Taeniidae</taxon>
        <taxon>Echinococcus</taxon>
        <taxon>Echinococcus granulosus group</taxon>
    </lineage>
</organism>
<dbReference type="InterPro" id="IPR012337">
    <property type="entry name" value="RNaseH-like_sf"/>
</dbReference>
<dbReference type="GO" id="GO:0015074">
    <property type="term" value="P:DNA integration"/>
    <property type="evidence" value="ECO:0007669"/>
    <property type="project" value="InterPro"/>
</dbReference>
<evidence type="ECO:0000256" key="1">
    <source>
        <dbReference type="ARBA" id="ARBA00022679"/>
    </source>
</evidence>
<dbReference type="OrthoDB" id="27435at2759"/>
<keyword evidence="5" id="KW-0378">Hydrolase</keyword>
<keyword evidence="6" id="KW-0695">RNA-directed DNA polymerase</keyword>
<dbReference type="InterPro" id="IPR036397">
    <property type="entry name" value="RNaseH_sf"/>
</dbReference>
<dbReference type="Pfam" id="PF17921">
    <property type="entry name" value="Integrase_H2C2"/>
    <property type="match status" value="1"/>
</dbReference>
<dbReference type="Proteomes" id="UP000019149">
    <property type="component" value="Unassembled WGS sequence"/>
</dbReference>
<evidence type="ECO:0000256" key="3">
    <source>
        <dbReference type="ARBA" id="ARBA00022722"/>
    </source>
</evidence>
<evidence type="ECO:0000256" key="2">
    <source>
        <dbReference type="ARBA" id="ARBA00022695"/>
    </source>
</evidence>
<feature type="region of interest" description="Disordered" evidence="7">
    <location>
        <begin position="588"/>
        <end position="619"/>
    </location>
</feature>
<keyword evidence="3" id="KW-0540">Nuclease</keyword>
<dbReference type="GO" id="GO:0004519">
    <property type="term" value="F:endonuclease activity"/>
    <property type="evidence" value="ECO:0007669"/>
    <property type="project" value="UniProtKB-KW"/>
</dbReference>
<dbReference type="SUPFAM" id="SSF53098">
    <property type="entry name" value="Ribonuclease H-like"/>
    <property type="match status" value="1"/>
</dbReference>
<dbReference type="InterPro" id="IPR041373">
    <property type="entry name" value="RT_RNaseH"/>
</dbReference>
<keyword evidence="1" id="KW-0808">Transferase</keyword>
<dbReference type="Gene3D" id="3.10.10.10">
    <property type="entry name" value="HIV Type 1 Reverse Transcriptase, subunit A, domain 1"/>
    <property type="match status" value="1"/>
</dbReference>
<dbReference type="GO" id="GO:0016787">
    <property type="term" value="F:hydrolase activity"/>
    <property type="evidence" value="ECO:0007669"/>
    <property type="project" value="UniProtKB-KW"/>
</dbReference>
<dbReference type="AlphaFoldDB" id="W6UT89"/>
<dbReference type="InterPro" id="IPR001584">
    <property type="entry name" value="Integrase_cat-core"/>
</dbReference>
<accession>W6UT89</accession>
<evidence type="ECO:0000313" key="10">
    <source>
        <dbReference type="Proteomes" id="UP000019149"/>
    </source>
</evidence>
<keyword evidence="4" id="KW-0255">Endonuclease</keyword>
<proteinExistence type="predicted"/>
<dbReference type="InterPro" id="IPR043502">
    <property type="entry name" value="DNA/RNA_pol_sf"/>
</dbReference>
<evidence type="ECO:0000256" key="6">
    <source>
        <dbReference type="ARBA" id="ARBA00022918"/>
    </source>
</evidence>
<dbReference type="SUPFAM" id="SSF56672">
    <property type="entry name" value="DNA/RNA polymerases"/>
    <property type="match status" value="1"/>
</dbReference>
<dbReference type="Pfam" id="PF18996">
    <property type="entry name" value="DUF5726"/>
    <property type="match status" value="1"/>
</dbReference>
<dbReference type="RefSeq" id="XP_024355107.1">
    <property type="nucleotide sequence ID" value="XM_024490288.1"/>
</dbReference>
<dbReference type="PANTHER" id="PTHR37984:SF15">
    <property type="entry name" value="INTEGRASE CATALYTIC DOMAIN-CONTAINING PROTEIN"/>
    <property type="match status" value="1"/>
</dbReference>
<dbReference type="GeneID" id="36336754"/>
<evidence type="ECO:0000256" key="7">
    <source>
        <dbReference type="SAM" id="MobiDB-lite"/>
    </source>
</evidence>
<reference evidence="9 10" key="1">
    <citation type="journal article" date="2013" name="Nat. Genet.">
        <title>The genome of the hydatid tapeworm Echinococcus granulosus.</title>
        <authorList>
            <person name="Zheng H."/>
            <person name="Zhang W."/>
            <person name="Zhang L."/>
            <person name="Zhang Z."/>
            <person name="Li J."/>
            <person name="Lu G."/>
            <person name="Zhu Y."/>
            <person name="Wang Y."/>
            <person name="Huang Y."/>
            <person name="Liu J."/>
            <person name="Kang H."/>
            <person name="Chen J."/>
            <person name="Wang L."/>
            <person name="Chen A."/>
            <person name="Yu S."/>
            <person name="Gao Z."/>
            <person name="Jin L."/>
            <person name="Gu W."/>
            <person name="Wang Z."/>
            <person name="Zhao L."/>
            <person name="Shi B."/>
            <person name="Wen H."/>
            <person name="Lin R."/>
            <person name="Jones M.K."/>
            <person name="Brejova B."/>
            <person name="Vinar T."/>
            <person name="Zhao G."/>
            <person name="McManus D.P."/>
            <person name="Chen Z."/>
            <person name="Zhou Y."/>
            <person name="Wang S."/>
        </authorList>
    </citation>
    <scope>NUCLEOTIDE SEQUENCE [LARGE SCALE GENOMIC DNA]</scope>
</reference>
<gene>
    <name evidence="9" type="ORF">EGR_01039</name>
</gene>
<protein>
    <submittedName>
        <fullName evidence="9">Transitional endoplasmic reticulum ATPase</fullName>
    </submittedName>
</protein>
<name>W6UT89_ECHGR</name>
<comment type="caution">
    <text evidence="9">The sequence shown here is derived from an EMBL/GenBank/DDBJ whole genome shotgun (WGS) entry which is preliminary data.</text>
</comment>
<dbReference type="Gene3D" id="3.30.420.10">
    <property type="entry name" value="Ribonuclease H-like superfamily/Ribonuclease H"/>
    <property type="match status" value="1"/>
</dbReference>
<dbReference type="GO" id="GO:0003964">
    <property type="term" value="F:RNA-directed DNA polymerase activity"/>
    <property type="evidence" value="ECO:0007669"/>
    <property type="project" value="UniProtKB-KW"/>
</dbReference>
<dbReference type="Pfam" id="PF17917">
    <property type="entry name" value="RT_RNaseH"/>
    <property type="match status" value="1"/>
</dbReference>
<sequence length="693" mass="78661">MRKKKEETYDPRPTLVAAPCQRIPLILRALPRAAVDAGITHDTDIDQYCNTLAHHVINREEQTLTRDFFLCFQKVDEGDEVYAKKLQLLAQRAFSGCPPNMVSNWVTVRFKHGVRPPALGEKLCNAKTNSLGQLVKLATKKRRPRSSRIRKTEIAWDVILGADSLRYTKAVLNFAEGTFSTHRATRANTDTSLSKDDVDDICNALFEAAAIPMSNLDDLYAQLTHISNDERKELHELLLKRIPPPLLEEVNRLVEEMLRDDVIKLSKLPSTSPIALVKESDGNLRLCIDYRKVNAVTKRHYLIARKCVVRTDHQALTWLKAMREIGRSVALWYEELQQYDFTVQYRRGKGHGNADALSLRPTPAETGDVMVHTVFLSDPTRHHWRNTQSTDSDTALIYDKFLASSHKPTLEEMMSAKGVQSPKRLVVPGSLMQTVLQKLQEQVGHVGEKKMLDASSKRYWWPPLTPDRRNRYILVMVDYFTKATRAESVKSQNAETVASVFFNRWICQHGVPESVHSDQGPNFKSRFFTELCKICQILKTNARHLRTRKATARRHFEEAMRFARRSVTDNDIRKYEMFAQTLQQSRGMGGNFRFPAEQGNAASHANPASNNPYNQGAADEDFNHAAIPDSDLGHCVQSEVIAHVPRSFTKCPPPPRRLSEEEKALQKWSLTDAKSKKLGTLKPIIKMGDGGSQ</sequence>
<dbReference type="PROSITE" id="PS50994">
    <property type="entry name" value="INTEGRASE"/>
    <property type="match status" value="1"/>
</dbReference>
<dbReference type="KEGG" id="egl:EGR_01039"/>
<keyword evidence="10" id="KW-1185">Reference proteome</keyword>
<dbReference type="InterPro" id="IPR050951">
    <property type="entry name" value="Retrovirus_Pol_polyprotein"/>
</dbReference>
<feature type="domain" description="Integrase catalytic" evidence="8">
    <location>
        <begin position="437"/>
        <end position="533"/>
    </location>
</feature>
<dbReference type="Pfam" id="PF00665">
    <property type="entry name" value="rve"/>
    <property type="match status" value="1"/>
</dbReference>
<keyword evidence="2" id="KW-0548">Nucleotidyltransferase</keyword>
<evidence type="ECO:0000256" key="4">
    <source>
        <dbReference type="ARBA" id="ARBA00022759"/>
    </source>
</evidence>
<dbReference type="EMBL" id="APAU02000004">
    <property type="protein sequence ID" value="EUB63911.1"/>
    <property type="molecule type" value="Genomic_DNA"/>
</dbReference>
<evidence type="ECO:0000313" key="9">
    <source>
        <dbReference type="EMBL" id="EUB63911.1"/>
    </source>
</evidence>
<dbReference type="STRING" id="6210.W6UT89"/>
<feature type="compositionally biased region" description="Low complexity" evidence="7">
    <location>
        <begin position="600"/>
        <end position="612"/>
    </location>
</feature>
<evidence type="ECO:0000256" key="5">
    <source>
        <dbReference type="ARBA" id="ARBA00022801"/>
    </source>
</evidence>